<dbReference type="InterPro" id="IPR021425">
    <property type="entry name" value="DUF3072"/>
</dbReference>
<accession>A0A1M7I5F9</accession>
<gene>
    <name evidence="1" type="ORF">SAMN05444171_7269</name>
</gene>
<protein>
    <recommendedName>
        <fullName evidence="3">DUF3072 domain-containing protein</fullName>
    </recommendedName>
</protein>
<evidence type="ECO:0000313" key="1">
    <source>
        <dbReference type="EMBL" id="SEE38620.1"/>
    </source>
</evidence>
<dbReference type="Proteomes" id="UP000183208">
    <property type="component" value="Unassembled WGS sequence"/>
</dbReference>
<dbReference type="RefSeq" id="WP_244525026.1">
    <property type="nucleotide sequence ID" value="NZ_FNTI01000001.1"/>
</dbReference>
<dbReference type="Pfam" id="PF11272">
    <property type="entry name" value="DUF3072"/>
    <property type="match status" value="1"/>
</dbReference>
<name>A0A1M7I5F9_9BRAD</name>
<proteinExistence type="predicted"/>
<evidence type="ECO:0000313" key="2">
    <source>
        <dbReference type="Proteomes" id="UP000183208"/>
    </source>
</evidence>
<dbReference type="EMBL" id="FNTI01000001">
    <property type="protein sequence ID" value="SEE38620.1"/>
    <property type="molecule type" value="Genomic_DNA"/>
</dbReference>
<reference evidence="1 2" key="1">
    <citation type="submission" date="2016-10" db="EMBL/GenBank/DDBJ databases">
        <authorList>
            <person name="de Groot N.N."/>
        </authorList>
    </citation>
    <scope>NUCLEOTIDE SEQUENCE [LARGE SCALE GENOMIC DNA]</scope>
    <source>
        <strain evidence="1 2">GAS522</strain>
    </source>
</reference>
<sequence length="61" mass="7021">MTYDRYPDRLQGPMSRGQASTLRSLSIEAYQPKQFAEDLTAEEAARRIEALRQEIELANSF</sequence>
<evidence type="ECO:0008006" key="3">
    <source>
        <dbReference type="Google" id="ProtNLM"/>
    </source>
</evidence>
<dbReference type="AlphaFoldDB" id="A0A1M7I5F9"/>
<organism evidence="1 2">
    <name type="scientific">Bradyrhizobium lablabi</name>
    <dbReference type="NCBI Taxonomy" id="722472"/>
    <lineage>
        <taxon>Bacteria</taxon>
        <taxon>Pseudomonadati</taxon>
        <taxon>Pseudomonadota</taxon>
        <taxon>Alphaproteobacteria</taxon>
        <taxon>Hyphomicrobiales</taxon>
        <taxon>Nitrobacteraceae</taxon>
        <taxon>Bradyrhizobium</taxon>
    </lineage>
</organism>